<dbReference type="Pfam" id="PF15428">
    <property type="entry name" value="Imm26"/>
    <property type="match status" value="1"/>
</dbReference>
<gene>
    <name evidence="1" type="ORF">EFD62_01740</name>
</gene>
<evidence type="ECO:0000313" key="1">
    <source>
        <dbReference type="EMBL" id="RXE60667.1"/>
    </source>
</evidence>
<reference evidence="2" key="1">
    <citation type="submission" date="2018-11" db="EMBL/GenBank/DDBJ databases">
        <title>Genome sequencing of a novel mesophilic and cellulolytic organism within the genus Hungateiclostridium.</title>
        <authorList>
            <person name="Rettenmaier R."/>
            <person name="Liebl W."/>
            <person name="Zverlov V."/>
        </authorList>
    </citation>
    <scope>NUCLEOTIDE SEQUENCE [LARGE SCALE GENOMIC DNA]</scope>
    <source>
        <strain evidence="2">N2K1</strain>
    </source>
</reference>
<dbReference type="Proteomes" id="UP000289166">
    <property type="component" value="Unassembled WGS sequence"/>
</dbReference>
<sequence>MKILLPTNMNEKALKLLKKYYHGHEFSNKSYGQYSTEDFEYCKTHGVMFENLAISHHGIISEIKKIIADINIDNVVTGFLYSLSSGDKQYRTALASYVYAKSLPDHSYEPEKNYCRVCGFRGGEGADDNTIVTIDLNEYSYMRFFGGTQDLGDIAYVLHDLKEFLKLPKVNFNEKDIFILNRIFGLATRIGTGNRVIALQKLITKEKVFQASKTEIDTILGILSMCGVFQTEQDKGYIYEYTNSSDRGFEHECDLYYPLNWWRGKHGVNYSAVKEIFGPCTGNMLTEDKMIAFDDASIKGQEERIKTTRKIKAQKYFEEDKYLIEFNHGERPYFALDEIDPSWEKVTMFSTTYNIHKRTVFFFDKDIIRKIIYEEIVDDNGKEGIVRDSYSELNTEIVTKNRNTILPKTERGREKSLTPTNAMNGGFTECHFNITFANDNYPCHMYCANARNVQYLHFLGHENIRNNNDFRKYVEEYVSNSPKNHMERIKRIRNSKHVTVKFTAGDIFRVEFDYRHYGYGIILGKIRQLEKWDEIPKEHVFRRQMTQPIIFRMYDIVTEDGNLKKEDLQNIELLPLDIAQDNEIIWGTYPIIDTKTLEEKDIDLPFMIEPLKGSKKDKVKITWGTSIIELDAEKIPELLKYRTDFYGVSLCMNFDYLLSKHGYRSDSYTDLSKYIHIAELKRKLAEYLGEDENFDMDDFAKRFGGLTRKQYIELAYERFKK</sequence>
<protein>
    <submittedName>
        <fullName evidence="1">Uncharacterized protein</fullName>
    </submittedName>
</protein>
<comment type="caution">
    <text evidence="1">The sequence shown here is derived from an EMBL/GenBank/DDBJ whole genome shotgun (WGS) entry which is preliminary data.</text>
</comment>
<dbReference type="OrthoDB" id="1814150at2"/>
<accession>A0A4Q0I9D5</accession>
<dbReference type="RefSeq" id="WP_128705650.1">
    <property type="nucleotide sequence ID" value="NZ_RLII01000001.1"/>
</dbReference>
<dbReference type="EMBL" id="RLII01000001">
    <property type="protein sequence ID" value="RXE60667.1"/>
    <property type="molecule type" value="Genomic_DNA"/>
</dbReference>
<keyword evidence="2" id="KW-1185">Reference proteome</keyword>
<dbReference type="InterPro" id="IPR029278">
    <property type="entry name" value="Imm26"/>
</dbReference>
<proteinExistence type="predicted"/>
<evidence type="ECO:0000313" key="2">
    <source>
        <dbReference type="Proteomes" id="UP000289166"/>
    </source>
</evidence>
<name>A0A4Q0I9D5_9FIRM</name>
<organism evidence="1 2">
    <name type="scientific">Acetivibrio mesophilus</name>
    <dbReference type="NCBI Taxonomy" id="2487273"/>
    <lineage>
        <taxon>Bacteria</taxon>
        <taxon>Bacillati</taxon>
        <taxon>Bacillota</taxon>
        <taxon>Clostridia</taxon>
        <taxon>Eubacteriales</taxon>
        <taxon>Oscillospiraceae</taxon>
        <taxon>Acetivibrio</taxon>
    </lineage>
</organism>
<dbReference type="AlphaFoldDB" id="A0A4Q0I9D5"/>